<dbReference type="EMBL" id="JAVRJZ010000019">
    <property type="protein sequence ID" value="KAK2706958.1"/>
    <property type="molecule type" value="Genomic_DNA"/>
</dbReference>
<organism evidence="1 2">
    <name type="scientific">Artemia franciscana</name>
    <name type="common">Brine shrimp</name>
    <name type="synonym">Artemia sanfranciscana</name>
    <dbReference type="NCBI Taxonomy" id="6661"/>
    <lineage>
        <taxon>Eukaryota</taxon>
        <taxon>Metazoa</taxon>
        <taxon>Ecdysozoa</taxon>
        <taxon>Arthropoda</taxon>
        <taxon>Crustacea</taxon>
        <taxon>Branchiopoda</taxon>
        <taxon>Anostraca</taxon>
        <taxon>Artemiidae</taxon>
        <taxon>Artemia</taxon>
    </lineage>
</organism>
<accession>A0AA88H8P4</accession>
<evidence type="ECO:0000313" key="2">
    <source>
        <dbReference type="Proteomes" id="UP001187531"/>
    </source>
</evidence>
<comment type="caution">
    <text evidence="1">The sequence shown here is derived from an EMBL/GenBank/DDBJ whole genome shotgun (WGS) entry which is preliminary data.</text>
</comment>
<dbReference type="Proteomes" id="UP001187531">
    <property type="component" value="Unassembled WGS sequence"/>
</dbReference>
<dbReference type="AlphaFoldDB" id="A0AA88H8P4"/>
<keyword evidence="2" id="KW-1185">Reference proteome</keyword>
<dbReference type="InterPro" id="IPR053729">
    <property type="entry name" value="MAD2L1BP_domain_sf"/>
</dbReference>
<dbReference type="Gene3D" id="3.30.900.20">
    <property type="match status" value="1"/>
</dbReference>
<sequence length="331" mass="37127">MAVIPQNAIVTIDIEKAPSHQDFVLLVKNIIKFVIVQKSQIPPSQNYDSLKMIKEAKNSQIVVPKDFSNAEDKLNLRKRRKNARIKERNHIKIASYIENMESLFDAVNSGLEIAKNHEKLYIFLGGTIASSKAGICIKIPRLENNPKESIASVKLQSKVLSGLLSHGATGFFAKRVPITNLHICLSTNQELASTRVYSQLGCRRTRLLTIEFQVSTSQNSSLSEVNENVEEMINNFSSIMTPMEGQKSVKRRKPVRRLTFSTPIHKGETSPFLNRQRLISGDSGNVSGIQSFNSFIEDSYLCLAGSDPQFELKTYRLGFPVKGLKLIRVFS</sequence>
<reference evidence="1" key="1">
    <citation type="submission" date="2023-07" db="EMBL/GenBank/DDBJ databases">
        <title>Chromosome-level genome assembly of Artemia franciscana.</title>
        <authorList>
            <person name="Jo E."/>
        </authorList>
    </citation>
    <scope>NUCLEOTIDE SEQUENCE</scope>
    <source>
        <tissue evidence="1">Whole body</tissue>
    </source>
</reference>
<protein>
    <submittedName>
        <fullName evidence="1">Uncharacterized protein</fullName>
    </submittedName>
</protein>
<name>A0AA88H8P4_ARTSF</name>
<proteinExistence type="predicted"/>
<evidence type="ECO:0000313" key="1">
    <source>
        <dbReference type="EMBL" id="KAK2706958.1"/>
    </source>
</evidence>
<gene>
    <name evidence="1" type="ORF">QYM36_014851</name>
</gene>